<sequence length="54" mass="6352">QTSSNAKEILSQLLPCTSFSDDDQLLYKALHDLQDIETGWTKERVLTYWRNHKN</sequence>
<gene>
    <name evidence="1" type="ORF">RPERSI_LOCUS25854</name>
</gene>
<evidence type="ECO:0000313" key="1">
    <source>
        <dbReference type="EMBL" id="CAG8822653.1"/>
    </source>
</evidence>
<dbReference type="EMBL" id="CAJVQC010086536">
    <property type="protein sequence ID" value="CAG8822653.1"/>
    <property type="molecule type" value="Genomic_DNA"/>
</dbReference>
<organism evidence="1 2">
    <name type="scientific">Racocetra persica</name>
    <dbReference type="NCBI Taxonomy" id="160502"/>
    <lineage>
        <taxon>Eukaryota</taxon>
        <taxon>Fungi</taxon>
        <taxon>Fungi incertae sedis</taxon>
        <taxon>Mucoromycota</taxon>
        <taxon>Glomeromycotina</taxon>
        <taxon>Glomeromycetes</taxon>
        <taxon>Diversisporales</taxon>
        <taxon>Gigasporaceae</taxon>
        <taxon>Racocetra</taxon>
    </lineage>
</organism>
<feature type="non-terminal residue" evidence="1">
    <location>
        <position position="1"/>
    </location>
</feature>
<protein>
    <submittedName>
        <fullName evidence="1">20834_t:CDS:1</fullName>
    </submittedName>
</protein>
<keyword evidence="2" id="KW-1185">Reference proteome</keyword>
<name>A0ACA9S536_9GLOM</name>
<accession>A0ACA9S536</accession>
<comment type="caution">
    <text evidence="1">The sequence shown here is derived from an EMBL/GenBank/DDBJ whole genome shotgun (WGS) entry which is preliminary data.</text>
</comment>
<evidence type="ECO:0000313" key="2">
    <source>
        <dbReference type="Proteomes" id="UP000789920"/>
    </source>
</evidence>
<dbReference type="Proteomes" id="UP000789920">
    <property type="component" value="Unassembled WGS sequence"/>
</dbReference>
<proteinExistence type="predicted"/>
<reference evidence="1" key="1">
    <citation type="submission" date="2021-06" db="EMBL/GenBank/DDBJ databases">
        <authorList>
            <person name="Kallberg Y."/>
            <person name="Tangrot J."/>
            <person name="Rosling A."/>
        </authorList>
    </citation>
    <scope>NUCLEOTIDE SEQUENCE</scope>
    <source>
        <strain evidence="1">MA461A</strain>
    </source>
</reference>